<sequence>MSRGGRGGFGPRSGPGMMTGVRLPFEVNPELEITMYKSNNPGEDNKSTDDNPHQRLFPPYPGSVPHAPPPTAAERKLVSIYREIIAEKHAGPAYTGPPGSLKALCGKRTAAEFNPFEDQQTYGKKYERRPFRLADSKKRKWQAPQLFPRELWEHIGYDPEAGEDEQQPRKKIVLNKKSNVDKLARFDDDAEGGADAAEEAEEEVVVGDEEGEEDVEPPRDDDFSEDEDDDANDYNAEQYFDDGEDDHDEGGGDDGGGDEW</sequence>
<evidence type="ECO:0000313" key="9">
    <source>
        <dbReference type="Proteomes" id="UP000310066"/>
    </source>
</evidence>
<dbReference type="EMBL" id="JAUJLE010000059">
    <property type="protein sequence ID" value="KAK0993565.1"/>
    <property type="molecule type" value="Genomic_DNA"/>
</dbReference>
<dbReference type="OrthoDB" id="5377312at2759"/>
<comment type="similarity">
    <text evidence="2 4">Belongs to the eukaryotic RPC7 RNA polymerase subunit family.</text>
</comment>
<evidence type="ECO:0000313" key="6">
    <source>
        <dbReference type="EMBL" id="KAK0306529.1"/>
    </source>
</evidence>
<keyword evidence="10" id="KW-1185">Reference proteome</keyword>
<dbReference type="Proteomes" id="UP001168146">
    <property type="component" value="Unassembled WGS sequence"/>
</dbReference>
<dbReference type="PIRSF" id="PIRSF000777">
    <property type="entry name" value="RNA_polIII_C31"/>
    <property type="match status" value="1"/>
</dbReference>
<evidence type="ECO:0000256" key="3">
    <source>
        <dbReference type="ARBA" id="ARBA00023242"/>
    </source>
</evidence>
<dbReference type="AlphaFoldDB" id="A0A4U0VJU5"/>
<dbReference type="InterPro" id="IPR024661">
    <property type="entry name" value="RNA_pol_III_Rpc31"/>
</dbReference>
<evidence type="ECO:0000313" key="7">
    <source>
        <dbReference type="EMBL" id="KAK0993565.1"/>
    </source>
</evidence>
<dbReference type="PANTHER" id="PTHR15367">
    <property type="entry name" value="DNA-DIRECTED RNA POLYMERASE III"/>
    <property type="match status" value="1"/>
</dbReference>
<reference evidence="7" key="3">
    <citation type="submission" date="2023-06" db="EMBL/GenBank/DDBJ databases">
        <title>Black Yeasts Isolated from many extreme environments.</title>
        <authorList>
            <person name="Coleine C."/>
            <person name="Stajich J.E."/>
            <person name="Selbmann L."/>
        </authorList>
    </citation>
    <scope>NUCLEOTIDE SEQUENCE</scope>
    <source>
        <strain evidence="7">CCFEE 5200</strain>
    </source>
</reference>
<comment type="function">
    <text evidence="4">DNA-dependent RNA polymerase catalyzes the transcription of DNA into RNA using the four ribonucleoside triphosphates as substrates. Specific peripheric component of RNA polymerase III which synthesizes small RNAs, such as 5S rRNA and tRNAs.</text>
</comment>
<feature type="region of interest" description="Disordered" evidence="5">
    <location>
        <begin position="1"/>
        <end position="21"/>
    </location>
</feature>
<evidence type="ECO:0000256" key="5">
    <source>
        <dbReference type="SAM" id="MobiDB-lite"/>
    </source>
</evidence>
<reference evidence="8 9" key="1">
    <citation type="submission" date="2017-03" db="EMBL/GenBank/DDBJ databases">
        <title>Genomes of endolithic fungi from Antarctica.</title>
        <authorList>
            <person name="Coleine C."/>
            <person name="Masonjones S."/>
            <person name="Stajich J.E."/>
        </authorList>
    </citation>
    <scope>NUCLEOTIDE SEQUENCE [LARGE SCALE GENOMIC DNA]</scope>
    <source>
        <strain evidence="8 9">CCFEE 5311</strain>
    </source>
</reference>
<keyword evidence="6" id="KW-0240">DNA-directed RNA polymerase</keyword>
<feature type="compositionally biased region" description="Gly residues" evidence="5">
    <location>
        <begin position="1"/>
        <end position="13"/>
    </location>
</feature>
<dbReference type="Pfam" id="PF11705">
    <property type="entry name" value="RNA_pol_3_Rpc31"/>
    <property type="match status" value="1"/>
</dbReference>
<name>A0A4U0VJU5_9PEZI</name>
<feature type="compositionally biased region" description="Acidic residues" evidence="5">
    <location>
        <begin position="222"/>
        <end position="232"/>
    </location>
</feature>
<feature type="region of interest" description="Disordered" evidence="5">
    <location>
        <begin position="181"/>
        <end position="260"/>
    </location>
</feature>
<feature type="compositionally biased region" description="Basic and acidic residues" evidence="5">
    <location>
        <begin position="43"/>
        <end position="53"/>
    </location>
</feature>
<evidence type="ECO:0000256" key="2">
    <source>
        <dbReference type="ARBA" id="ARBA00008352"/>
    </source>
</evidence>
<comment type="subcellular location">
    <subcellularLocation>
        <location evidence="1 4">Nucleus</location>
    </subcellularLocation>
</comment>
<evidence type="ECO:0000256" key="1">
    <source>
        <dbReference type="ARBA" id="ARBA00004123"/>
    </source>
</evidence>
<dbReference type="GO" id="GO:0005666">
    <property type="term" value="C:RNA polymerase III complex"/>
    <property type="evidence" value="ECO:0007669"/>
    <property type="project" value="UniProtKB-UniRule"/>
</dbReference>
<dbReference type="Proteomes" id="UP000310066">
    <property type="component" value="Unassembled WGS sequence"/>
</dbReference>
<accession>A0A4U0VJU5</accession>
<dbReference type="GO" id="GO:0006383">
    <property type="term" value="P:transcription by RNA polymerase III"/>
    <property type="evidence" value="ECO:0007669"/>
    <property type="project" value="UniProtKB-UniRule"/>
</dbReference>
<feature type="compositionally biased region" description="Acidic residues" evidence="5">
    <location>
        <begin position="239"/>
        <end position="260"/>
    </location>
</feature>
<comment type="subunit">
    <text evidence="4">Component of the RNA polymerase III (Pol III) complex.</text>
</comment>
<gene>
    <name evidence="7" type="primary">RPC31_1</name>
    <name evidence="6" type="synonym">RPC31_2</name>
    <name evidence="8" type="ORF">B0A54_00150</name>
    <name evidence="6" type="ORF">LTR82_016366</name>
    <name evidence="7" type="ORF">LTR91_007919</name>
</gene>
<keyword evidence="6" id="KW-0804">Transcription</keyword>
<keyword evidence="3 4" id="KW-0539">Nucleus</keyword>
<dbReference type="EMBL" id="JASUXU010000103">
    <property type="protein sequence ID" value="KAK0306529.1"/>
    <property type="molecule type" value="Genomic_DNA"/>
</dbReference>
<evidence type="ECO:0000256" key="4">
    <source>
        <dbReference type="PIRNR" id="PIRNR000777"/>
    </source>
</evidence>
<protein>
    <recommendedName>
        <fullName evidence="4">DNA-directed RNA polymerase III subunit</fullName>
    </recommendedName>
</protein>
<dbReference type="EMBL" id="NAJP01000001">
    <property type="protein sequence ID" value="TKA49484.1"/>
    <property type="molecule type" value="Genomic_DNA"/>
</dbReference>
<feature type="compositionally biased region" description="Pro residues" evidence="5">
    <location>
        <begin position="58"/>
        <end position="71"/>
    </location>
</feature>
<feature type="region of interest" description="Disordered" evidence="5">
    <location>
        <begin position="35"/>
        <end position="71"/>
    </location>
</feature>
<dbReference type="Proteomes" id="UP001175353">
    <property type="component" value="Unassembled WGS sequence"/>
</dbReference>
<proteinExistence type="inferred from homology"/>
<evidence type="ECO:0000313" key="8">
    <source>
        <dbReference type="EMBL" id="TKA49484.1"/>
    </source>
</evidence>
<feature type="compositionally biased region" description="Acidic residues" evidence="5">
    <location>
        <begin position="188"/>
        <end position="215"/>
    </location>
</feature>
<dbReference type="PANTHER" id="PTHR15367:SF2">
    <property type="entry name" value="DNA-DIRECTED RNA POLYMERASE III SUBUNIT"/>
    <property type="match status" value="1"/>
</dbReference>
<dbReference type="STRING" id="329885.A0A4U0VJU5"/>
<evidence type="ECO:0000313" key="10">
    <source>
        <dbReference type="Proteomes" id="UP001175353"/>
    </source>
</evidence>
<comment type="caution">
    <text evidence="8">The sequence shown here is derived from an EMBL/GenBank/DDBJ whole genome shotgun (WGS) entry which is preliminary data.</text>
</comment>
<reference evidence="6" key="2">
    <citation type="submission" date="2021-12" db="EMBL/GenBank/DDBJ databases">
        <title>Black yeast isolated from Biological Soil Crust.</title>
        <authorList>
            <person name="Kurbessoian T."/>
        </authorList>
    </citation>
    <scope>NUCLEOTIDE SEQUENCE</scope>
    <source>
        <strain evidence="6">CCFEE 5208</strain>
    </source>
</reference>
<organism evidence="8 9">
    <name type="scientific">Friedmanniomyces endolithicus</name>
    <dbReference type="NCBI Taxonomy" id="329885"/>
    <lineage>
        <taxon>Eukaryota</taxon>
        <taxon>Fungi</taxon>
        <taxon>Dikarya</taxon>
        <taxon>Ascomycota</taxon>
        <taxon>Pezizomycotina</taxon>
        <taxon>Dothideomycetes</taxon>
        <taxon>Dothideomycetidae</taxon>
        <taxon>Mycosphaerellales</taxon>
        <taxon>Teratosphaeriaceae</taxon>
        <taxon>Friedmanniomyces</taxon>
    </lineage>
</organism>